<feature type="domain" description="CAAX prenyl protease 2/Lysostaphin resistance protein A-like" evidence="2">
    <location>
        <begin position="236"/>
        <end position="323"/>
    </location>
</feature>
<keyword evidence="1" id="KW-0812">Transmembrane</keyword>
<evidence type="ECO:0000259" key="2">
    <source>
        <dbReference type="Pfam" id="PF02517"/>
    </source>
</evidence>
<keyword evidence="3" id="KW-0378">Hydrolase</keyword>
<feature type="transmembrane region" description="Helical" evidence="1">
    <location>
        <begin position="312"/>
        <end position="333"/>
    </location>
</feature>
<dbReference type="OrthoDB" id="398378at2"/>
<gene>
    <name evidence="3" type="ORF">SAPIS_v1c01050</name>
</gene>
<dbReference type="GO" id="GO:0004175">
    <property type="term" value="F:endopeptidase activity"/>
    <property type="evidence" value="ECO:0007669"/>
    <property type="project" value="UniProtKB-ARBA"/>
</dbReference>
<dbReference type="InterPro" id="IPR003675">
    <property type="entry name" value="Rce1/LyrA-like_dom"/>
</dbReference>
<evidence type="ECO:0000313" key="3">
    <source>
        <dbReference type="EMBL" id="AHB35952.1"/>
    </source>
</evidence>
<dbReference type="KEGG" id="sapi:SAPIS_v1c01050"/>
<feature type="transmembrane region" description="Helical" evidence="1">
    <location>
        <begin position="135"/>
        <end position="156"/>
    </location>
</feature>
<keyword evidence="3" id="KW-0645">Protease</keyword>
<feature type="transmembrane region" description="Helical" evidence="1">
    <location>
        <begin position="77"/>
        <end position="94"/>
    </location>
</feature>
<dbReference type="GO" id="GO:0080120">
    <property type="term" value="P:CAAX-box protein maturation"/>
    <property type="evidence" value="ECO:0007669"/>
    <property type="project" value="UniProtKB-ARBA"/>
</dbReference>
<keyword evidence="1" id="KW-1133">Transmembrane helix</keyword>
<accession>V5RH11</accession>
<name>V5RH11_SPIAP</name>
<protein>
    <submittedName>
        <fullName evidence="3">CAAX amino terminal membrane bound protease</fullName>
    </submittedName>
</protein>
<proteinExistence type="predicted"/>
<evidence type="ECO:0000256" key="1">
    <source>
        <dbReference type="SAM" id="Phobius"/>
    </source>
</evidence>
<feature type="transmembrane region" description="Helical" evidence="1">
    <location>
        <begin position="231"/>
        <end position="253"/>
    </location>
</feature>
<dbReference type="Pfam" id="PF02517">
    <property type="entry name" value="Rce1-like"/>
    <property type="match status" value="1"/>
</dbReference>
<reference evidence="3 4" key="1">
    <citation type="journal article" date="2014" name="Genome Announc.">
        <title>Complete Genome Sequence of Spiroplasma apis B31T (ATCC 33834), a Bacterium Associated with May Disease of Honeybees (Apis mellifera).</title>
        <authorList>
            <person name="Ku C."/>
            <person name="Lo W.S."/>
            <person name="Chen L.L."/>
            <person name="Kuo C.H."/>
        </authorList>
    </citation>
    <scope>NUCLEOTIDE SEQUENCE [LARGE SCALE GENOMIC DNA]</scope>
    <source>
        <strain evidence="3">B31</strain>
    </source>
</reference>
<dbReference type="Proteomes" id="UP000018550">
    <property type="component" value="Chromosome"/>
</dbReference>
<keyword evidence="1" id="KW-0472">Membrane</keyword>
<dbReference type="AlphaFoldDB" id="V5RH11"/>
<feature type="transmembrane region" description="Helical" evidence="1">
    <location>
        <begin position="106"/>
        <end position="129"/>
    </location>
</feature>
<evidence type="ECO:0000313" key="4">
    <source>
        <dbReference type="Proteomes" id="UP000018550"/>
    </source>
</evidence>
<feature type="transmembrane region" description="Helical" evidence="1">
    <location>
        <begin position="177"/>
        <end position="200"/>
    </location>
</feature>
<dbReference type="EMBL" id="CP006682">
    <property type="protein sequence ID" value="AHB35952.1"/>
    <property type="molecule type" value="Genomic_DNA"/>
</dbReference>
<dbReference type="STRING" id="1276258.SAPIS_v1c01050"/>
<dbReference type="HOGENOM" id="CLU_780555_0_0_14"/>
<dbReference type="RefSeq" id="WP_023788886.1">
    <property type="nucleotide sequence ID" value="NC_022998.1"/>
</dbReference>
<dbReference type="eggNOG" id="COG1266">
    <property type="taxonomic scope" value="Bacteria"/>
</dbReference>
<sequence length="334" mass="38295">MSNVKIHPKNKKNKQLDFKSWQDKHFSTNHNFKFDILNWKTDGMIFASSALFVPLLLSIIFTIFFNLQSSVNVQATLQILTLISVGVGFIFNYMRNGSGFWKNGYGWFYIYTFLQPVLALLLSIFLLSIPNSDDIKSFLTIGLYIVSTTILVILVMTKDRTIFKRIKETLKTQKVKLLLVTFVGIVLILAICQGIFVYLYNWIFNIKGESNNQESLIGPLKNKNTPTITKVIYLSILFIYVVLLAPICEEIVTRNCWFLNVSNKWFAYITSSIYFGFLHFGFTGDYIHSLSYISSGFILGGAFILTKGNVTYSWMLHLTNNLISFILILVSIFI</sequence>
<feature type="transmembrane region" description="Helical" evidence="1">
    <location>
        <begin position="265"/>
        <end position="282"/>
    </location>
</feature>
<dbReference type="GO" id="GO:0006508">
    <property type="term" value="P:proteolysis"/>
    <property type="evidence" value="ECO:0007669"/>
    <property type="project" value="UniProtKB-KW"/>
</dbReference>
<organism evidence="3 4">
    <name type="scientific">Spiroplasma apis B31</name>
    <dbReference type="NCBI Taxonomy" id="1276258"/>
    <lineage>
        <taxon>Bacteria</taxon>
        <taxon>Bacillati</taxon>
        <taxon>Mycoplasmatota</taxon>
        <taxon>Mollicutes</taxon>
        <taxon>Entomoplasmatales</taxon>
        <taxon>Spiroplasmataceae</taxon>
        <taxon>Spiroplasma</taxon>
    </lineage>
</organism>
<feature type="transmembrane region" description="Helical" evidence="1">
    <location>
        <begin position="43"/>
        <end position="65"/>
    </location>
</feature>
<keyword evidence="4" id="KW-1185">Reference proteome</keyword>
<dbReference type="PATRIC" id="fig|1276258.3.peg.102"/>